<dbReference type="EMBL" id="BMAO01002036">
    <property type="protein sequence ID" value="GFQ77761.1"/>
    <property type="molecule type" value="Genomic_DNA"/>
</dbReference>
<dbReference type="AlphaFoldDB" id="A0A8X6KMI4"/>
<reference evidence="2" key="1">
    <citation type="submission" date="2020-07" db="EMBL/GenBank/DDBJ databases">
        <title>Multicomponent nature underlies the extraordinary mechanical properties of spider dragline silk.</title>
        <authorList>
            <person name="Kono N."/>
            <person name="Nakamura H."/>
            <person name="Mori M."/>
            <person name="Yoshida Y."/>
            <person name="Ohtoshi R."/>
            <person name="Malay A.D."/>
            <person name="Moran D.A.P."/>
            <person name="Tomita M."/>
            <person name="Numata K."/>
            <person name="Arakawa K."/>
        </authorList>
    </citation>
    <scope>NUCLEOTIDE SEQUENCE</scope>
</reference>
<proteinExistence type="predicted"/>
<name>A0A8X6KMI4_TRICU</name>
<feature type="region of interest" description="Disordered" evidence="1">
    <location>
        <begin position="63"/>
        <end position="129"/>
    </location>
</feature>
<evidence type="ECO:0000313" key="3">
    <source>
        <dbReference type="Proteomes" id="UP000887116"/>
    </source>
</evidence>
<feature type="compositionally biased region" description="Polar residues" evidence="1">
    <location>
        <begin position="88"/>
        <end position="104"/>
    </location>
</feature>
<protein>
    <submittedName>
        <fullName evidence="2">Uncharacterized protein</fullName>
    </submittedName>
</protein>
<feature type="compositionally biased region" description="Polar residues" evidence="1">
    <location>
        <begin position="63"/>
        <end position="76"/>
    </location>
</feature>
<dbReference type="Proteomes" id="UP000887116">
    <property type="component" value="Unassembled WGS sequence"/>
</dbReference>
<evidence type="ECO:0000313" key="2">
    <source>
        <dbReference type="EMBL" id="GFQ77761.1"/>
    </source>
</evidence>
<dbReference type="OrthoDB" id="10471424at2759"/>
<evidence type="ECO:0000256" key="1">
    <source>
        <dbReference type="SAM" id="MobiDB-lite"/>
    </source>
</evidence>
<comment type="caution">
    <text evidence="2">The sequence shown here is derived from an EMBL/GenBank/DDBJ whole genome shotgun (WGS) entry which is preliminary data.</text>
</comment>
<accession>A0A8X6KMI4</accession>
<keyword evidence="3" id="KW-1185">Reference proteome</keyword>
<gene>
    <name evidence="2" type="ORF">TNCT_422531</name>
</gene>
<organism evidence="2 3">
    <name type="scientific">Trichonephila clavata</name>
    <name type="common">Joro spider</name>
    <name type="synonym">Nephila clavata</name>
    <dbReference type="NCBI Taxonomy" id="2740835"/>
    <lineage>
        <taxon>Eukaryota</taxon>
        <taxon>Metazoa</taxon>
        <taxon>Ecdysozoa</taxon>
        <taxon>Arthropoda</taxon>
        <taxon>Chelicerata</taxon>
        <taxon>Arachnida</taxon>
        <taxon>Araneae</taxon>
        <taxon>Araneomorphae</taxon>
        <taxon>Entelegynae</taxon>
        <taxon>Araneoidea</taxon>
        <taxon>Nephilidae</taxon>
        <taxon>Trichonephila</taxon>
    </lineage>
</organism>
<feature type="compositionally biased region" description="Polar residues" evidence="1">
    <location>
        <begin position="114"/>
        <end position="129"/>
    </location>
</feature>
<sequence>MCSPQKLKVKLNRQWRSKSESNLFHSGHAQAISLNNPQRTVVAYRTTRNVTLKRERCASFSRRSSNKLCRSVTTHPAEQVKPGLRPPSAQQTTPHVQDMATTEVVQGPPHNSGRKISNSKEWVNLSQKF</sequence>